<gene>
    <name evidence="1" type="ORF">MTR67_025225</name>
</gene>
<proteinExistence type="predicted"/>
<dbReference type="Proteomes" id="UP001234989">
    <property type="component" value="Chromosome 6"/>
</dbReference>
<dbReference type="AlphaFoldDB" id="A0AAF0TYR0"/>
<sequence length="67" mass="7559">MLENNPDGFAGCFGLSSSDSLMFFHTYTKVLLKSATMMGSVVCRCYSYLVCERSTQESRILTNYESH</sequence>
<evidence type="ECO:0000313" key="1">
    <source>
        <dbReference type="EMBL" id="WMV31840.1"/>
    </source>
</evidence>
<dbReference type="EMBL" id="CP133617">
    <property type="protein sequence ID" value="WMV31840.1"/>
    <property type="molecule type" value="Genomic_DNA"/>
</dbReference>
<evidence type="ECO:0000313" key="2">
    <source>
        <dbReference type="Proteomes" id="UP001234989"/>
    </source>
</evidence>
<protein>
    <submittedName>
        <fullName evidence="1">Uncharacterized protein</fullName>
    </submittedName>
</protein>
<reference evidence="1" key="1">
    <citation type="submission" date="2023-08" db="EMBL/GenBank/DDBJ databases">
        <title>A de novo genome assembly of Solanum verrucosum Schlechtendal, a Mexican diploid species geographically isolated from the other diploid A-genome species in potato relatives.</title>
        <authorList>
            <person name="Hosaka K."/>
        </authorList>
    </citation>
    <scope>NUCLEOTIDE SEQUENCE</scope>
    <source>
        <tissue evidence="1">Young leaves</tissue>
    </source>
</reference>
<accession>A0AAF0TYR0</accession>
<keyword evidence="2" id="KW-1185">Reference proteome</keyword>
<name>A0AAF0TYR0_SOLVR</name>
<organism evidence="1 2">
    <name type="scientific">Solanum verrucosum</name>
    <dbReference type="NCBI Taxonomy" id="315347"/>
    <lineage>
        <taxon>Eukaryota</taxon>
        <taxon>Viridiplantae</taxon>
        <taxon>Streptophyta</taxon>
        <taxon>Embryophyta</taxon>
        <taxon>Tracheophyta</taxon>
        <taxon>Spermatophyta</taxon>
        <taxon>Magnoliopsida</taxon>
        <taxon>eudicotyledons</taxon>
        <taxon>Gunneridae</taxon>
        <taxon>Pentapetalae</taxon>
        <taxon>asterids</taxon>
        <taxon>lamiids</taxon>
        <taxon>Solanales</taxon>
        <taxon>Solanaceae</taxon>
        <taxon>Solanoideae</taxon>
        <taxon>Solaneae</taxon>
        <taxon>Solanum</taxon>
    </lineage>
</organism>